<evidence type="ECO:0000313" key="2">
    <source>
        <dbReference type="EMBL" id="GMT37787.1"/>
    </source>
</evidence>
<name>A0AAV5X2R0_9BILA</name>
<dbReference type="PROSITE" id="PS50092">
    <property type="entry name" value="TSP1"/>
    <property type="match status" value="2"/>
</dbReference>
<reference evidence="2" key="1">
    <citation type="submission" date="2023-10" db="EMBL/GenBank/DDBJ databases">
        <title>Genome assembly of Pristionchus species.</title>
        <authorList>
            <person name="Yoshida K."/>
            <person name="Sommer R.J."/>
        </authorList>
    </citation>
    <scope>NUCLEOTIDE SEQUENCE</scope>
    <source>
        <strain evidence="2">RS5133</strain>
    </source>
</reference>
<sequence>SPDGLDAASSLLSNQSFSHDDVNGASEVVQSENSDPSTSPTTPRPAFGEQSDDDEQGVKEVWGEWTVATPCTNDCGACGRIHLYRDCLCAGEDGCPCSESETRVEVCATALCNFPRKTCCEGFQKTWTFQGFRCAARDEHSERICEGQWTAWTPDSSNNTCSSPCGMCGRKRIATRKCEPEGCECSGNEKVLYEPCKAVPCPNGRPCCDGFVKGSQNGVEQCVEKSFLHSLHPAA</sequence>
<evidence type="ECO:0000313" key="3">
    <source>
        <dbReference type="Proteomes" id="UP001432322"/>
    </source>
</evidence>
<accession>A0AAV5X2R0</accession>
<comment type="caution">
    <text evidence="2">The sequence shown here is derived from an EMBL/GenBank/DDBJ whole genome shotgun (WGS) entry which is preliminary data.</text>
</comment>
<proteinExistence type="predicted"/>
<organism evidence="2 3">
    <name type="scientific">Pristionchus fissidentatus</name>
    <dbReference type="NCBI Taxonomy" id="1538716"/>
    <lineage>
        <taxon>Eukaryota</taxon>
        <taxon>Metazoa</taxon>
        <taxon>Ecdysozoa</taxon>
        <taxon>Nematoda</taxon>
        <taxon>Chromadorea</taxon>
        <taxon>Rhabditida</taxon>
        <taxon>Rhabditina</taxon>
        <taxon>Diplogasteromorpha</taxon>
        <taxon>Diplogasteroidea</taxon>
        <taxon>Neodiplogasteridae</taxon>
        <taxon>Pristionchus</taxon>
    </lineage>
</organism>
<dbReference type="Proteomes" id="UP001432322">
    <property type="component" value="Unassembled WGS sequence"/>
</dbReference>
<feature type="region of interest" description="Disordered" evidence="1">
    <location>
        <begin position="1"/>
        <end position="56"/>
    </location>
</feature>
<dbReference type="InterPro" id="IPR000884">
    <property type="entry name" value="TSP1_rpt"/>
</dbReference>
<feature type="non-terminal residue" evidence="2">
    <location>
        <position position="1"/>
    </location>
</feature>
<evidence type="ECO:0000256" key="1">
    <source>
        <dbReference type="SAM" id="MobiDB-lite"/>
    </source>
</evidence>
<dbReference type="EMBL" id="BTSY01000267">
    <property type="protein sequence ID" value="GMT37787.1"/>
    <property type="molecule type" value="Genomic_DNA"/>
</dbReference>
<dbReference type="PANTHER" id="PTHR31507">
    <property type="entry name" value="PROTEIN CBG15923"/>
    <property type="match status" value="1"/>
</dbReference>
<feature type="non-terminal residue" evidence="2">
    <location>
        <position position="235"/>
    </location>
</feature>
<dbReference type="AlphaFoldDB" id="A0AAV5X2R0"/>
<dbReference type="PANTHER" id="PTHR31507:SF3">
    <property type="entry name" value="TIL DOMAIN-CONTAINING PROTEIN"/>
    <property type="match status" value="1"/>
</dbReference>
<keyword evidence="3" id="KW-1185">Reference proteome</keyword>
<protein>
    <submittedName>
        <fullName evidence="2">Uncharacterized protein</fullName>
    </submittedName>
</protein>
<gene>
    <name evidence="2" type="ORF">PFISCL1PPCAC_29084</name>
</gene>